<dbReference type="HOGENOM" id="CLU_3136823_0_0_10"/>
<proteinExistence type="predicted"/>
<comment type="caution">
    <text evidence="1">The sequence shown here is derived from an EMBL/GenBank/DDBJ whole genome shotgun (WGS) entry which is preliminary data.</text>
</comment>
<dbReference type="AlphaFoldDB" id="A9E240"/>
<keyword evidence="2" id="KW-1185">Reference proteome</keyword>
<evidence type="ECO:0000313" key="1">
    <source>
        <dbReference type="EMBL" id="EDP95524.1"/>
    </source>
</evidence>
<evidence type="ECO:0000313" key="2">
    <source>
        <dbReference type="Proteomes" id="UP000002945"/>
    </source>
</evidence>
<dbReference type="Proteomes" id="UP000002945">
    <property type="component" value="Unassembled WGS sequence"/>
</dbReference>
<sequence>MKKRNLKKIGLNKKVVSTFRVHELKGGALSDLWHQDEDGYYVCCSAFVC</sequence>
<gene>
    <name evidence="1" type="ORF">KAOT1_21771</name>
</gene>
<accession>A9E240</accession>
<dbReference type="RefSeq" id="WP_007096878.1">
    <property type="nucleotide sequence ID" value="NZ_CP142125.1"/>
</dbReference>
<protein>
    <submittedName>
        <fullName evidence="1">Uncharacterized protein</fullName>
    </submittedName>
</protein>
<name>A9E240_9FLAO</name>
<dbReference type="OrthoDB" id="9800887at2"/>
<reference evidence="1 2" key="1">
    <citation type="journal article" date="2011" name="J. Bacteriol.">
        <title>Genome sequence of the algicidal bacterium Kordia algicida OT-1.</title>
        <authorList>
            <person name="Lee H.S."/>
            <person name="Kang S.G."/>
            <person name="Kwon K.K."/>
            <person name="Lee J.H."/>
            <person name="Kim S.J."/>
        </authorList>
    </citation>
    <scope>NUCLEOTIDE SEQUENCE [LARGE SCALE GENOMIC DNA]</scope>
    <source>
        <strain evidence="1 2">OT-1</strain>
    </source>
</reference>
<dbReference type="EMBL" id="ABIB01000007">
    <property type="protein sequence ID" value="EDP95524.1"/>
    <property type="molecule type" value="Genomic_DNA"/>
</dbReference>
<organism evidence="1 2">
    <name type="scientific">Kordia algicida OT-1</name>
    <dbReference type="NCBI Taxonomy" id="391587"/>
    <lineage>
        <taxon>Bacteria</taxon>
        <taxon>Pseudomonadati</taxon>
        <taxon>Bacteroidota</taxon>
        <taxon>Flavobacteriia</taxon>
        <taxon>Flavobacteriales</taxon>
        <taxon>Flavobacteriaceae</taxon>
        <taxon>Kordia</taxon>
    </lineage>
</organism>